<accession>A0A2S7SZY2</accession>
<feature type="domain" description="Aminotransferase class V" evidence="2">
    <location>
        <begin position="58"/>
        <end position="374"/>
    </location>
</feature>
<dbReference type="Gene3D" id="3.40.640.10">
    <property type="entry name" value="Type I PLP-dependent aspartate aminotransferase-like (Major domain)"/>
    <property type="match status" value="1"/>
</dbReference>
<dbReference type="Gene3D" id="3.90.1150.10">
    <property type="entry name" value="Aspartate Aminotransferase, domain 1"/>
    <property type="match status" value="1"/>
</dbReference>
<proteinExistence type="predicted"/>
<dbReference type="EMBL" id="PPSL01000002">
    <property type="protein sequence ID" value="PQJ12171.1"/>
    <property type="molecule type" value="Genomic_DNA"/>
</dbReference>
<dbReference type="InterPro" id="IPR000192">
    <property type="entry name" value="Aminotrans_V_dom"/>
</dbReference>
<dbReference type="SUPFAM" id="SSF53383">
    <property type="entry name" value="PLP-dependent transferases"/>
    <property type="match status" value="1"/>
</dbReference>
<dbReference type="Pfam" id="PF00266">
    <property type="entry name" value="Aminotran_5"/>
    <property type="match status" value="1"/>
</dbReference>
<sequence length="392" mass="44592">MTNNELKSQFLLNPEITYLNFGSFGACPKTIFADYQKWQLLLESEPAQFIAFDGVKYLKASREALAAYVNCDADDLVYVTNPTYAINIIAKSLKLDEGDEVLSTNIEYGALDRTWNYYCNKGKAKYVRQPIVLPVTSKEAIIEQFWKGYSNKTKAIFISQITSTTGLILPVKEICEMAKAKGLLTIVDGAHVPGHIPLDLTQIEADIYTGACHKWMMTPKGNTFLYVKKQYQDLFDPLAVSWGYESAAPSHSRFIDYHQMQGTRDFSAFLTTAKALAFMQENNWEQVAANCRQLAQNNYERFCTLVGSTPLCPVTDEFLGQMCSIPIKTTQPEKLQRHLFEHYKIEIPVMRQEQHTFLRYSIQTFNSQADLDKLYMALQEIMANTDLLEVAS</sequence>
<evidence type="ECO:0000256" key="1">
    <source>
        <dbReference type="ARBA" id="ARBA00022898"/>
    </source>
</evidence>
<keyword evidence="4" id="KW-1185">Reference proteome</keyword>
<evidence type="ECO:0000313" key="4">
    <source>
        <dbReference type="Proteomes" id="UP000239872"/>
    </source>
</evidence>
<keyword evidence="1" id="KW-0663">Pyridoxal phosphate</keyword>
<evidence type="ECO:0000259" key="2">
    <source>
        <dbReference type="Pfam" id="PF00266"/>
    </source>
</evidence>
<dbReference type="OrthoDB" id="513408at2"/>
<name>A0A2S7SZY2_9BACT</name>
<comment type="caution">
    <text evidence="3">The sequence shown here is derived from an EMBL/GenBank/DDBJ whole genome shotgun (WGS) entry which is preliminary data.</text>
</comment>
<keyword evidence="3" id="KW-0808">Transferase</keyword>
<dbReference type="PROSITE" id="PS51257">
    <property type="entry name" value="PROKAR_LIPOPROTEIN"/>
    <property type="match status" value="1"/>
</dbReference>
<dbReference type="PANTHER" id="PTHR43092">
    <property type="entry name" value="L-CYSTEINE DESULFHYDRASE"/>
    <property type="match status" value="1"/>
</dbReference>
<gene>
    <name evidence="3" type="ORF">CJD36_008575</name>
</gene>
<keyword evidence="3" id="KW-0032">Aminotransferase</keyword>
<dbReference type="InterPro" id="IPR015424">
    <property type="entry name" value="PyrdxlP-dep_Trfase"/>
</dbReference>
<dbReference type="AlphaFoldDB" id="A0A2S7SZY2"/>
<evidence type="ECO:0000313" key="3">
    <source>
        <dbReference type="EMBL" id="PQJ12171.1"/>
    </source>
</evidence>
<dbReference type="PANTHER" id="PTHR43092:SF2">
    <property type="entry name" value="HERCYNYLCYSTEINE SULFOXIDE LYASE"/>
    <property type="match status" value="1"/>
</dbReference>
<dbReference type="Proteomes" id="UP000239872">
    <property type="component" value="Unassembled WGS sequence"/>
</dbReference>
<organism evidence="3 4">
    <name type="scientific">Flavipsychrobacter stenotrophus</name>
    <dbReference type="NCBI Taxonomy" id="2077091"/>
    <lineage>
        <taxon>Bacteria</taxon>
        <taxon>Pseudomonadati</taxon>
        <taxon>Bacteroidota</taxon>
        <taxon>Chitinophagia</taxon>
        <taxon>Chitinophagales</taxon>
        <taxon>Chitinophagaceae</taxon>
        <taxon>Flavipsychrobacter</taxon>
    </lineage>
</organism>
<reference evidence="3 4" key="1">
    <citation type="submission" date="2018-01" db="EMBL/GenBank/DDBJ databases">
        <title>A novel member of the phylum Bacteroidetes isolated from glacier ice.</title>
        <authorList>
            <person name="Liu Q."/>
            <person name="Xin Y.-H."/>
        </authorList>
    </citation>
    <scope>NUCLEOTIDE SEQUENCE [LARGE SCALE GENOMIC DNA]</scope>
    <source>
        <strain evidence="3 4">RB1R16</strain>
    </source>
</reference>
<dbReference type="InterPro" id="IPR015421">
    <property type="entry name" value="PyrdxlP-dep_Trfase_major"/>
</dbReference>
<dbReference type="InterPro" id="IPR015422">
    <property type="entry name" value="PyrdxlP-dep_Trfase_small"/>
</dbReference>
<dbReference type="RefSeq" id="WP_105039050.1">
    <property type="nucleotide sequence ID" value="NZ_PPSL01000002.1"/>
</dbReference>
<dbReference type="GO" id="GO:0008483">
    <property type="term" value="F:transaminase activity"/>
    <property type="evidence" value="ECO:0007669"/>
    <property type="project" value="UniProtKB-KW"/>
</dbReference>
<protein>
    <submittedName>
        <fullName evidence="3">Aminotransferase</fullName>
    </submittedName>
</protein>